<organism evidence="1 2">
    <name type="scientific">Candidatus Fonsibacter lacus</name>
    <dbReference type="NCBI Taxonomy" id="2576439"/>
    <lineage>
        <taxon>Bacteria</taxon>
        <taxon>Pseudomonadati</taxon>
        <taxon>Pseudomonadota</taxon>
        <taxon>Alphaproteobacteria</taxon>
        <taxon>Candidatus Pelagibacterales</taxon>
        <taxon>Candidatus Pelagibacterales incertae sedis</taxon>
        <taxon>Candidatus Fonsibacter</taxon>
    </lineage>
</organism>
<accession>A0A966M1C0</accession>
<comment type="caution">
    <text evidence="1">The sequence shown here is derived from an EMBL/GenBank/DDBJ whole genome shotgun (WGS) entry which is preliminary data.</text>
</comment>
<gene>
    <name evidence="1" type="ORF">EBX74_03900</name>
</gene>
<dbReference type="EMBL" id="RGOB01000131">
    <property type="protein sequence ID" value="NCU53420.1"/>
    <property type="molecule type" value="Genomic_DNA"/>
</dbReference>
<dbReference type="Proteomes" id="UP000747791">
    <property type="component" value="Unassembled WGS sequence"/>
</dbReference>
<name>A0A966M1C0_9PROT</name>
<evidence type="ECO:0000313" key="2">
    <source>
        <dbReference type="Proteomes" id="UP000747791"/>
    </source>
</evidence>
<evidence type="ECO:0000313" key="1">
    <source>
        <dbReference type="EMBL" id="NCU53420.1"/>
    </source>
</evidence>
<dbReference type="AlphaFoldDB" id="A0A966M1C0"/>
<sequence length="303" mass="33383">MIASNEQFISTLSRATATADDQLRPALSSLVTATGSLELSQKLLTQSQDIAISTNNELSVVVDAVSKAYNGNMKGLKALDPSLMEVIKSGASFNDVMATLAATTGGAATDAANTAAGKMRGLKISLDEAGIVNFVRYLNGTFHAENVIFNRAAKIMSPMYYAITEDAKTGYGWFCRSNSSGDCYDDFLAYRVVEFCNEYSGKKCFIFAYRNEIVWNNFNVKVEELDIFKIVNLFKELKFYNENSLQKINKENYLTYINLDQDKCSSNKNLVSISKLRGSSLDCLLPGQYEQTINDKSAGSDLN</sequence>
<protein>
    <submittedName>
        <fullName evidence="1">Uncharacterized protein</fullName>
    </submittedName>
</protein>
<reference evidence="1" key="1">
    <citation type="submission" date="2018-10" db="EMBL/GenBank/DDBJ databases">
        <title>Iterative Subtractive Binning of Freshwater Chronoseries Metagenomes Recovers Nearly Complete Genomes from over Four Hundred Novel Species.</title>
        <authorList>
            <person name="Rodriguez-R L.M."/>
            <person name="Tsementzi D."/>
            <person name="Luo C."/>
            <person name="Konstantinidis K.T."/>
        </authorList>
    </citation>
    <scope>NUCLEOTIDE SEQUENCE</scope>
    <source>
        <strain evidence="1">WB8_2A_004</strain>
    </source>
</reference>
<proteinExistence type="predicted"/>